<protein>
    <submittedName>
        <fullName evidence="1">Uncharacterized protein</fullName>
    </submittedName>
</protein>
<dbReference type="AlphaFoldDB" id="A0A173T7L8"/>
<evidence type="ECO:0000313" key="2">
    <source>
        <dbReference type="Proteomes" id="UP000095649"/>
    </source>
</evidence>
<organism evidence="1 2">
    <name type="scientific">Faecalibacterium prausnitzii</name>
    <dbReference type="NCBI Taxonomy" id="853"/>
    <lineage>
        <taxon>Bacteria</taxon>
        <taxon>Bacillati</taxon>
        <taxon>Bacillota</taxon>
        <taxon>Clostridia</taxon>
        <taxon>Eubacteriales</taxon>
        <taxon>Oscillospiraceae</taxon>
        <taxon>Faecalibacterium</taxon>
    </lineage>
</organism>
<accession>A0A173T7L8</accession>
<dbReference type="EMBL" id="CYXN01000009">
    <property type="protein sequence ID" value="CUM97897.1"/>
    <property type="molecule type" value="Genomic_DNA"/>
</dbReference>
<reference evidence="1 2" key="1">
    <citation type="submission" date="2015-09" db="EMBL/GenBank/DDBJ databases">
        <authorList>
            <consortium name="Pathogen Informatics"/>
        </authorList>
    </citation>
    <scope>NUCLEOTIDE SEQUENCE [LARGE SCALE GENOMIC DNA]</scope>
    <source>
        <strain evidence="1 2">2789STDY5834970</strain>
    </source>
</reference>
<sequence>MNCVEHILDTRFCIPELFLIERKVGVLSVLQLHDLGDNGFHGGIVPDKLHGLVHHQIFQPLFADSFLLAALLLFGRGTFIVAVDFSRPACAAFAKHQRTAATTVQLGCQQVIVLCLSSGRGFLVFGNLFLHIIEQFQRHDGRNRIRHDHIPEFQFSDITPVFEHVLHAVVSKFASDRVLDAVFIQPVPNLFHREAIPILRERFQHERGGKRVDVKFPLGIQRISKRSTTTVAAAFQDVLCLSTDNLFGKVGRVVFCIALQNRFQNDTLWPLGDDLRSRHELDTVLLQLGLIPGTVVAIPGKAVKFPDQNNIKQLLVAVLYHLLELRAIIRLGRDGAVNVVLDDSDVILFGIGRAFTNLAFDGFFALVITGIAGVDHSGHGKHLSLHVIERWSVLSKHCFV</sequence>
<evidence type="ECO:0000313" key="1">
    <source>
        <dbReference type="EMBL" id="CUM97897.1"/>
    </source>
</evidence>
<dbReference type="Proteomes" id="UP000095649">
    <property type="component" value="Unassembled WGS sequence"/>
</dbReference>
<gene>
    <name evidence="1" type="ORF">ERS852582_01378</name>
</gene>
<name>A0A173T7L8_9FIRM</name>
<proteinExistence type="predicted"/>